<evidence type="ECO:0000256" key="1">
    <source>
        <dbReference type="SAM" id="Coils"/>
    </source>
</evidence>
<evidence type="ECO:0000313" key="2">
    <source>
        <dbReference type="EMBL" id="MCL7032681.1"/>
    </source>
</evidence>
<gene>
    <name evidence="2" type="ORF">MKW94_027469</name>
</gene>
<sequence length="91" mass="10649">VEENRSKVSETSAKMYNDVLDAHENAKKLEKEAKDLHKHIRGLSKEKEVIEKQRTEAVRKHAQVDLDVRDLEERIFGSKREKVSIMTFKLC</sequence>
<dbReference type="Proteomes" id="UP001177140">
    <property type="component" value="Unassembled WGS sequence"/>
</dbReference>
<feature type="non-terminal residue" evidence="2">
    <location>
        <position position="1"/>
    </location>
</feature>
<dbReference type="PANTHER" id="PTHR43977">
    <property type="entry name" value="STRUCTURAL MAINTENANCE OF CHROMOSOMES PROTEIN 3"/>
    <property type="match status" value="1"/>
</dbReference>
<organism evidence="2 3">
    <name type="scientific">Papaver nudicaule</name>
    <name type="common">Iceland poppy</name>
    <dbReference type="NCBI Taxonomy" id="74823"/>
    <lineage>
        <taxon>Eukaryota</taxon>
        <taxon>Viridiplantae</taxon>
        <taxon>Streptophyta</taxon>
        <taxon>Embryophyta</taxon>
        <taxon>Tracheophyta</taxon>
        <taxon>Spermatophyta</taxon>
        <taxon>Magnoliopsida</taxon>
        <taxon>Ranunculales</taxon>
        <taxon>Papaveraceae</taxon>
        <taxon>Papaveroideae</taxon>
        <taxon>Papaver</taxon>
    </lineage>
</organism>
<keyword evidence="3" id="KW-1185">Reference proteome</keyword>
<feature type="coiled-coil region" evidence="1">
    <location>
        <begin position="19"/>
        <end position="60"/>
    </location>
</feature>
<evidence type="ECO:0000313" key="3">
    <source>
        <dbReference type="Proteomes" id="UP001177140"/>
    </source>
</evidence>
<dbReference type="AlphaFoldDB" id="A0AA41SCL3"/>
<dbReference type="EMBL" id="JAJJMA010125887">
    <property type="protein sequence ID" value="MCL7032681.1"/>
    <property type="molecule type" value="Genomic_DNA"/>
</dbReference>
<name>A0AA41SCL3_PAPNU</name>
<keyword evidence="1" id="KW-0175">Coiled coil</keyword>
<reference evidence="2" key="1">
    <citation type="submission" date="2022-03" db="EMBL/GenBank/DDBJ databases">
        <title>A functionally conserved STORR gene fusion in Papaver species that diverged 16.8 million years ago.</title>
        <authorList>
            <person name="Catania T."/>
        </authorList>
    </citation>
    <scope>NUCLEOTIDE SEQUENCE</scope>
    <source>
        <strain evidence="2">S-191538</strain>
    </source>
</reference>
<proteinExistence type="predicted"/>
<accession>A0AA41SCL3</accession>
<protein>
    <submittedName>
        <fullName evidence="2">Uncharacterized protein</fullName>
    </submittedName>
</protein>
<comment type="caution">
    <text evidence="2">The sequence shown here is derived from an EMBL/GenBank/DDBJ whole genome shotgun (WGS) entry which is preliminary data.</text>
</comment>